<name>A0ABR0W9K4_REHGL</name>
<evidence type="ECO:0000313" key="2">
    <source>
        <dbReference type="Proteomes" id="UP001318860"/>
    </source>
</evidence>
<keyword evidence="2" id="KW-1185">Reference proteome</keyword>
<reference evidence="1 2" key="1">
    <citation type="journal article" date="2021" name="Comput. Struct. Biotechnol. J.">
        <title>De novo genome assembly of the potent medicinal plant Rehmannia glutinosa using nanopore technology.</title>
        <authorList>
            <person name="Ma L."/>
            <person name="Dong C."/>
            <person name="Song C."/>
            <person name="Wang X."/>
            <person name="Zheng X."/>
            <person name="Niu Y."/>
            <person name="Chen S."/>
            <person name="Feng W."/>
        </authorList>
    </citation>
    <scope>NUCLEOTIDE SEQUENCE [LARGE SCALE GENOMIC DNA]</scope>
    <source>
        <strain evidence="1">DH-2019</strain>
    </source>
</reference>
<sequence length="154" mass="17920">MVNERGIEANPEKIKAILEMASPRTVNKVQHLAEIGKASHRVAHYDLVQNEESRLLELEVIEEKRDISLVQIQAAKGRMRAAYDKRVHERNFQVGDLVLKKVEVSKHVGKLEANWEGPFKVTKILKKITYRLKSMEGKELPRPWNIHNLRKFYT</sequence>
<organism evidence="1 2">
    <name type="scientific">Rehmannia glutinosa</name>
    <name type="common">Chinese foxglove</name>
    <dbReference type="NCBI Taxonomy" id="99300"/>
    <lineage>
        <taxon>Eukaryota</taxon>
        <taxon>Viridiplantae</taxon>
        <taxon>Streptophyta</taxon>
        <taxon>Embryophyta</taxon>
        <taxon>Tracheophyta</taxon>
        <taxon>Spermatophyta</taxon>
        <taxon>Magnoliopsida</taxon>
        <taxon>eudicotyledons</taxon>
        <taxon>Gunneridae</taxon>
        <taxon>Pentapetalae</taxon>
        <taxon>asterids</taxon>
        <taxon>lamiids</taxon>
        <taxon>Lamiales</taxon>
        <taxon>Orobanchaceae</taxon>
        <taxon>Rehmannieae</taxon>
        <taxon>Rehmannia</taxon>
    </lineage>
</organism>
<comment type="caution">
    <text evidence="1">The sequence shown here is derived from an EMBL/GenBank/DDBJ whole genome shotgun (WGS) entry which is preliminary data.</text>
</comment>
<protein>
    <submittedName>
        <fullName evidence="1">Uncharacterized protein</fullName>
    </submittedName>
</protein>
<dbReference type="PANTHER" id="PTHR48475:SF1">
    <property type="entry name" value="RNASE H TYPE-1 DOMAIN-CONTAINING PROTEIN"/>
    <property type="match status" value="1"/>
</dbReference>
<accession>A0ABR0W9K4</accession>
<dbReference type="PANTHER" id="PTHR48475">
    <property type="entry name" value="RIBONUCLEASE H"/>
    <property type="match status" value="1"/>
</dbReference>
<gene>
    <name evidence="1" type="ORF">DH2020_023122</name>
</gene>
<evidence type="ECO:0000313" key="1">
    <source>
        <dbReference type="EMBL" id="KAK6142774.1"/>
    </source>
</evidence>
<dbReference type="EMBL" id="JABTTQ020000013">
    <property type="protein sequence ID" value="KAK6142774.1"/>
    <property type="molecule type" value="Genomic_DNA"/>
</dbReference>
<dbReference type="Proteomes" id="UP001318860">
    <property type="component" value="Unassembled WGS sequence"/>
</dbReference>
<proteinExistence type="predicted"/>